<sequence length="91" mass="10639">MLSLTSSFRRSYTHLEILESLRDSAKAAAAGFVDEGMKDFFNRWSINIFNEGSKIKDEKKFQDFTHKVFDDIDALKRQTTIQNLYKNVKIE</sequence>
<name>A0ABR2LA57_9EUKA</name>
<reference evidence="1 2" key="1">
    <citation type="submission" date="2024-04" db="EMBL/GenBank/DDBJ databases">
        <title>Tritrichomonas musculus Genome.</title>
        <authorList>
            <person name="Alves-Ferreira E."/>
            <person name="Grigg M."/>
            <person name="Lorenzi H."/>
            <person name="Galac M."/>
        </authorList>
    </citation>
    <scope>NUCLEOTIDE SEQUENCE [LARGE SCALE GENOMIC DNA]</scope>
    <source>
        <strain evidence="1 2">EAF2021</strain>
    </source>
</reference>
<dbReference type="EMBL" id="JAPFFF010000001">
    <property type="protein sequence ID" value="KAK8900234.1"/>
    <property type="molecule type" value="Genomic_DNA"/>
</dbReference>
<dbReference type="Proteomes" id="UP001470230">
    <property type="component" value="Unassembled WGS sequence"/>
</dbReference>
<gene>
    <name evidence="1" type="ORF">M9Y10_002557</name>
</gene>
<keyword evidence="2" id="KW-1185">Reference proteome</keyword>
<comment type="caution">
    <text evidence="1">The sequence shown here is derived from an EMBL/GenBank/DDBJ whole genome shotgun (WGS) entry which is preliminary data.</text>
</comment>
<organism evidence="1 2">
    <name type="scientific">Tritrichomonas musculus</name>
    <dbReference type="NCBI Taxonomy" id="1915356"/>
    <lineage>
        <taxon>Eukaryota</taxon>
        <taxon>Metamonada</taxon>
        <taxon>Parabasalia</taxon>
        <taxon>Tritrichomonadida</taxon>
        <taxon>Tritrichomonadidae</taxon>
        <taxon>Tritrichomonas</taxon>
    </lineage>
</organism>
<protein>
    <submittedName>
        <fullName evidence="1">Uncharacterized protein</fullName>
    </submittedName>
</protein>
<accession>A0ABR2LA57</accession>
<evidence type="ECO:0000313" key="2">
    <source>
        <dbReference type="Proteomes" id="UP001470230"/>
    </source>
</evidence>
<proteinExistence type="predicted"/>
<evidence type="ECO:0000313" key="1">
    <source>
        <dbReference type="EMBL" id="KAK8900234.1"/>
    </source>
</evidence>